<feature type="chain" id="PRO_5041201645" evidence="1">
    <location>
        <begin position="27"/>
        <end position="153"/>
    </location>
</feature>
<dbReference type="AlphaFoldDB" id="A0AA35UGY0"/>
<evidence type="ECO:0000256" key="1">
    <source>
        <dbReference type="SAM" id="SignalP"/>
    </source>
</evidence>
<dbReference type="RefSeq" id="WP_289842116.1">
    <property type="nucleotide sequence ID" value="NZ_CATKSH010000010.1"/>
</dbReference>
<comment type="caution">
    <text evidence="2">The sequence shown here is derived from an EMBL/GenBank/DDBJ whole genome shotgun (WGS) entry which is preliminary data.</text>
</comment>
<keyword evidence="3" id="KW-1185">Reference proteome</keyword>
<gene>
    <name evidence="2" type="ORF">LMG32879_001939</name>
</gene>
<dbReference type="EMBL" id="CATKSH010000010">
    <property type="protein sequence ID" value="CAI9121093.1"/>
    <property type="molecule type" value="Genomic_DNA"/>
</dbReference>
<organism evidence="2 3">
    <name type="scientific">Brytella acorum</name>
    <dbReference type="NCBI Taxonomy" id="2959299"/>
    <lineage>
        <taxon>Bacteria</taxon>
        <taxon>Pseudomonadati</taxon>
        <taxon>Pseudomonadota</taxon>
        <taxon>Alphaproteobacteria</taxon>
        <taxon>Acetobacterales</taxon>
        <taxon>Acetobacteraceae</taxon>
        <taxon>Brytella</taxon>
    </lineage>
</organism>
<sequence length="153" mass="16818">MSKIFVPTVMLFSLLAVTPVMGRAHAATGAGNSACWTSDPGDEERPEITCRDLSEATLKALENKTSKEIVQFFGVPGKEHKPTHFEGMDNSTGRYSGNVDLTYVHGRVRAIDALVAQAQADGSASEMVRFIWNPEKNRICSDFPQSRNRCPDE</sequence>
<protein>
    <submittedName>
        <fullName evidence="2">Uncharacterized protein</fullName>
    </submittedName>
</protein>
<feature type="signal peptide" evidence="1">
    <location>
        <begin position="1"/>
        <end position="26"/>
    </location>
</feature>
<proteinExistence type="predicted"/>
<name>A0AA35UGY0_9PROT</name>
<reference evidence="2" key="1">
    <citation type="submission" date="2023-03" db="EMBL/GenBank/DDBJ databases">
        <authorList>
            <person name="Cleenwerck I."/>
        </authorList>
    </citation>
    <scope>NUCLEOTIDE SEQUENCE</scope>
    <source>
        <strain evidence="2">LMG 32879</strain>
    </source>
</reference>
<dbReference type="Proteomes" id="UP001176960">
    <property type="component" value="Unassembled WGS sequence"/>
</dbReference>
<keyword evidence="1" id="KW-0732">Signal</keyword>
<evidence type="ECO:0000313" key="2">
    <source>
        <dbReference type="EMBL" id="CAI9121093.1"/>
    </source>
</evidence>
<evidence type="ECO:0000313" key="3">
    <source>
        <dbReference type="Proteomes" id="UP001176960"/>
    </source>
</evidence>
<accession>A0AA35UGY0</accession>